<evidence type="ECO:0000313" key="2">
    <source>
        <dbReference type="Proteomes" id="UP000320551"/>
    </source>
</evidence>
<dbReference type="Pfam" id="PF11332">
    <property type="entry name" value="DUF3134"/>
    <property type="match status" value="1"/>
</dbReference>
<dbReference type="EMBL" id="SFBK01000276">
    <property type="protein sequence ID" value="TRU18238.1"/>
    <property type="molecule type" value="Genomic_DNA"/>
</dbReference>
<dbReference type="InterPro" id="IPR021481">
    <property type="entry name" value="DUF3134"/>
</dbReference>
<accession>A0A552D7N8</accession>
<dbReference type="AlphaFoldDB" id="A0A552D7N8"/>
<reference evidence="1 2" key="1">
    <citation type="submission" date="2019-01" db="EMBL/GenBank/DDBJ databases">
        <title>Coherence of Microcystis species and biogeography revealed through population genomics.</title>
        <authorList>
            <person name="Perez-Carrascal O.M."/>
            <person name="Terrat Y."/>
            <person name="Giani A."/>
            <person name="Fortin N."/>
            <person name="Tromas N."/>
            <person name="Shapiro B.J."/>
        </authorList>
    </citation>
    <scope>NUCLEOTIDE SEQUENCE [LARGE SCALE GENOMIC DNA]</scope>
    <source>
        <strain evidence="1">Ma_QC_B_20070730_S2</strain>
    </source>
</reference>
<name>A0A552D7N8_MICAE</name>
<comment type="caution">
    <text evidence="1">The sequence shown here is derived from an EMBL/GenBank/DDBJ whole genome shotgun (WGS) entry which is preliminary data.</text>
</comment>
<protein>
    <submittedName>
        <fullName evidence="1">DUF3134 domain-containing protein</fullName>
    </submittedName>
</protein>
<evidence type="ECO:0000313" key="1">
    <source>
        <dbReference type="EMBL" id="TRU18238.1"/>
    </source>
</evidence>
<gene>
    <name evidence="1" type="ORF">EWV80_20970</name>
</gene>
<proteinExistence type="predicted"/>
<organism evidence="1 2">
    <name type="scientific">Microcystis aeruginosa Ma_QC_B_20070730_S2</name>
    <dbReference type="NCBI Taxonomy" id="2486256"/>
    <lineage>
        <taxon>Bacteria</taxon>
        <taxon>Bacillati</taxon>
        <taxon>Cyanobacteriota</taxon>
        <taxon>Cyanophyceae</taxon>
        <taxon>Oscillatoriophycideae</taxon>
        <taxon>Chroococcales</taxon>
        <taxon>Microcystaceae</taxon>
        <taxon>Microcystis</taxon>
    </lineage>
</organism>
<sequence length="74" mass="8795">MKFNPSLSQEPRYQAIPVMQITSKETLLYWLERTGRLKLRQSDAHPDSQILEELDDIIDPDNYAIEEEEEEEEE</sequence>
<dbReference type="Proteomes" id="UP000320551">
    <property type="component" value="Unassembled WGS sequence"/>
</dbReference>